<dbReference type="Ensembl" id="ENSSDUT00000029209.1">
    <property type="protein sequence ID" value="ENSSDUP00000028716.1"/>
    <property type="gene ID" value="ENSSDUG00000020719.1"/>
</dbReference>
<comment type="subcellular location">
    <subcellularLocation>
        <location evidence="1">Nucleus</location>
    </subcellularLocation>
</comment>
<dbReference type="SMART" id="SM01114">
    <property type="entry name" value="CXC"/>
    <property type="match status" value="2"/>
</dbReference>
<reference evidence="6" key="1">
    <citation type="submission" date="2025-08" db="UniProtKB">
        <authorList>
            <consortium name="Ensembl"/>
        </authorList>
    </citation>
    <scope>IDENTIFICATION</scope>
</reference>
<proteinExistence type="inferred from homology"/>
<dbReference type="GeneTree" id="ENSGT00940000168375"/>
<dbReference type="Proteomes" id="UP000261420">
    <property type="component" value="Unplaced"/>
</dbReference>
<evidence type="ECO:0000256" key="2">
    <source>
        <dbReference type="ARBA" id="ARBA00007267"/>
    </source>
</evidence>
<dbReference type="GO" id="GO:0006355">
    <property type="term" value="P:regulation of DNA-templated transcription"/>
    <property type="evidence" value="ECO:0007669"/>
    <property type="project" value="TreeGrafter"/>
</dbReference>
<dbReference type="AlphaFoldDB" id="A0A3B4VCY5"/>
<dbReference type="OMA" id="QIVKAMF"/>
<evidence type="ECO:0000259" key="5">
    <source>
        <dbReference type="PROSITE" id="PS51634"/>
    </source>
</evidence>
<comment type="similarity">
    <text evidence="2">Belongs to the lin-54 family.</text>
</comment>
<evidence type="ECO:0000256" key="3">
    <source>
        <dbReference type="ARBA" id="ARBA00023242"/>
    </source>
</evidence>
<dbReference type="InterPro" id="IPR028307">
    <property type="entry name" value="Lin-54_fam"/>
</dbReference>
<dbReference type="GO" id="GO:0005634">
    <property type="term" value="C:nucleus"/>
    <property type="evidence" value="ECO:0007669"/>
    <property type="project" value="UniProtKB-SubCell"/>
</dbReference>
<evidence type="ECO:0000256" key="4">
    <source>
        <dbReference type="SAM" id="MobiDB-lite"/>
    </source>
</evidence>
<dbReference type="PROSITE" id="PS51634">
    <property type="entry name" value="CRC"/>
    <property type="match status" value="1"/>
</dbReference>
<dbReference type="InterPro" id="IPR033467">
    <property type="entry name" value="Tesmin/TSO1-like_CXC"/>
</dbReference>
<dbReference type="InterPro" id="IPR005172">
    <property type="entry name" value="CRC"/>
</dbReference>
<dbReference type="PANTHER" id="PTHR12446">
    <property type="entry name" value="TESMIN/TSO1-RELATED"/>
    <property type="match status" value="1"/>
</dbReference>
<sequence length="446" mass="48632">MNSPTVELNTIQSKQEHGSDNPSSKDCGSEKDSDIHPGSAGAPFWAGPPSDASVPLILPHPQQHTIQPGMVDPLSLRFQCSCQSTQCQMTYPDYLLDQSSQYHLLTGPVPGPTESSHHSSFSAPWFTNEPILCSMMPGDLHSPLVSICPPQAMDHQQVQEGLTEVTSHITQPVVCNVTGGGQVVLVNHCEPGPVFLTLESAPPHRDDGPGQVKAMSVSGTHSQHHQTACPLYESRDQTANMQPQAPPARAVGSLCESKSRKPCHCTRSQCLKLYCECFANGVMCNNCDCSNCHNNVEHEMKRHKAIKSCLGRNPDAFRPKIAGGKSGEVKGWHNKGCNCKRSNCLKNYCECYEANIMCTSSCKCVGCRNYDGGSEMGLKEKTIKDKWPVSVITPAVVQAVCGCLLAQAEEAEREDQSLAQAEHMVLDEFGHCLTQIVKAMFKYNTY</sequence>
<feature type="compositionally biased region" description="Polar residues" evidence="4">
    <location>
        <begin position="1"/>
        <end position="13"/>
    </location>
</feature>
<evidence type="ECO:0000313" key="7">
    <source>
        <dbReference type="Proteomes" id="UP000261420"/>
    </source>
</evidence>
<organism evidence="6 7">
    <name type="scientific">Seriola dumerili</name>
    <name type="common">Greater amberjack</name>
    <name type="synonym">Caranx dumerili</name>
    <dbReference type="NCBI Taxonomy" id="41447"/>
    <lineage>
        <taxon>Eukaryota</taxon>
        <taxon>Metazoa</taxon>
        <taxon>Chordata</taxon>
        <taxon>Craniata</taxon>
        <taxon>Vertebrata</taxon>
        <taxon>Euteleostomi</taxon>
        <taxon>Actinopterygii</taxon>
        <taxon>Neopterygii</taxon>
        <taxon>Teleostei</taxon>
        <taxon>Neoteleostei</taxon>
        <taxon>Acanthomorphata</taxon>
        <taxon>Carangaria</taxon>
        <taxon>Carangiformes</taxon>
        <taxon>Carangidae</taxon>
        <taxon>Seriola</taxon>
    </lineage>
</organism>
<dbReference type="Pfam" id="PF03638">
    <property type="entry name" value="TCR"/>
    <property type="match status" value="2"/>
</dbReference>
<name>A0A3B4VCY5_SERDU</name>
<feature type="domain" description="CRC" evidence="5">
    <location>
        <begin position="259"/>
        <end position="372"/>
    </location>
</feature>
<dbReference type="PANTHER" id="PTHR12446:SF34">
    <property type="entry name" value="PROTEIN LIN-54 HOMOLOG"/>
    <property type="match status" value="1"/>
</dbReference>
<reference evidence="6" key="2">
    <citation type="submission" date="2025-09" db="UniProtKB">
        <authorList>
            <consortium name="Ensembl"/>
        </authorList>
    </citation>
    <scope>IDENTIFICATION</scope>
</reference>
<keyword evidence="7" id="KW-1185">Reference proteome</keyword>
<protein>
    <recommendedName>
        <fullName evidence="5">CRC domain-containing protein</fullName>
    </recommendedName>
</protein>
<keyword evidence="3" id="KW-0539">Nucleus</keyword>
<feature type="region of interest" description="Disordered" evidence="4">
    <location>
        <begin position="1"/>
        <end position="46"/>
    </location>
</feature>
<evidence type="ECO:0000313" key="6">
    <source>
        <dbReference type="Ensembl" id="ENSSDUP00000028716.1"/>
    </source>
</evidence>
<evidence type="ECO:0000256" key="1">
    <source>
        <dbReference type="ARBA" id="ARBA00004123"/>
    </source>
</evidence>
<accession>A0A3B4VCY5</accession>
<dbReference type="STRING" id="41447.ENSSDUP00000028716"/>